<name>A0A9D2QHP4_9FIRM</name>
<reference evidence="1" key="1">
    <citation type="journal article" date="2021" name="PeerJ">
        <title>Extensive microbial diversity within the chicken gut microbiome revealed by metagenomics and culture.</title>
        <authorList>
            <person name="Gilroy R."/>
            <person name="Ravi A."/>
            <person name="Getino M."/>
            <person name="Pursley I."/>
            <person name="Horton D.L."/>
            <person name="Alikhan N.F."/>
            <person name="Baker D."/>
            <person name="Gharbi K."/>
            <person name="Hall N."/>
            <person name="Watson M."/>
            <person name="Adriaenssens E.M."/>
            <person name="Foster-Nyarko E."/>
            <person name="Jarju S."/>
            <person name="Secka A."/>
            <person name="Antonio M."/>
            <person name="Oren A."/>
            <person name="Chaudhuri R.R."/>
            <person name="La Ragione R."/>
            <person name="Hildebrand F."/>
            <person name="Pallen M.J."/>
        </authorList>
    </citation>
    <scope>NUCLEOTIDE SEQUENCE</scope>
    <source>
        <strain evidence="1">ChiBcec1-1630</strain>
    </source>
</reference>
<dbReference type="EMBL" id="DWVS01000042">
    <property type="protein sequence ID" value="HJC86770.1"/>
    <property type="molecule type" value="Genomic_DNA"/>
</dbReference>
<evidence type="ECO:0000313" key="2">
    <source>
        <dbReference type="Proteomes" id="UP000823922"/>
    </source>
</evidence>
<sequence length="332" mass="37443">MGTKPDFYDALRASGLKVQYDHHIRKLLRFRPVISHILIRTLREYSGLSPLEASALIDPVHTEAMLVGESIEDAVPDEGEVLYDLRFSAEIPLSEEAVPDSASRRNADCSRAENRAAGKSLCLLINLEAQKKFYQKYRLVTRGIFYGARMLSSQLGREFSHSNYQKLKKVCSIWICMNAPNRIGNSLTEYRITKHDEIGYMAERETDYDKLSVILICLNPKKGLGEPGSLHHFLNVLLSPSMEPGKKEQILSQIYGITLKDEIRKELVSMCNLGEAIEENALKKGQKVGRAEKLVQNVEAAMKNFHLDLRTACEGLGSSLKEYERAKKLLKG</sequence>
<dbReference type="AlphaFoldDB" id="A0A9D2QHP4"/>
<dbReference type="Proteomes" id="UP000823922">
    <property type="component" value="Unassembled WGS sequence"/>
</dbReference>
<comment type="caution">
    <text evidence="1">The sequence shown here is derived from an EMBL/GenBank/DDBJ whole genome shotgun (WGS) entry which is preliminary data.</text>
</comment>
<reference evidence="1" key="2">
    <citation type="submission" date="2021-04" db="EMBL/GenBank/DDBJ databases">
        <authorList>
            <person name="Gilroy R."/>
        </authorList>
    </citation>
    <scope>NUCLEOTIDE SEQUENCE</scope>
    <source>
        <strain evidence="1">ChiBcec1-1630</strain>
    </source>
</reference>
<accession>A0A9D2QHP4</accession>
<evidence type="ECO:0008006" key="3">
    <source>
        <dbReference type="Google" id="ProtNLM"/>
    </source>
</evidence>
<protein>
    <recommendedName>
        <fullName evidence="3">PD-(D/E)XK nuclease family transposase</fullName>
    </recommendedName>
</protein>
<gene>
    <name evidence="1" type="ORF">H9926_01980</name>
</gene>
<organism evidence="1 2">
    <name type="scientific">Candidatus Eisenbergiella intestinigallinarum</name>
    <dbReference type="NCBI Taxonomy" id="2838549"/>
    <lineage>
        <taxon>Bacteria</taxon>
        <taxon>Bacillati</taxon>
        <taxon>Bacillota</taxon>
        <taxon>Clostridia</taxon>
        <taxon>Lachnospirales</taxon>
        <taxon>Lachnospiraceae</taxon>
        <taxon>Eisenbergiella</taxon>
    </lineage>
</organism>
<evidence type="ECO:0000313" key="1">
    <source>
        <dbReference type="EMBL" id="HJC86770.1"/>
    </source>
</evidence>
<proteinExistence type="predicted"/>